<dbReference type="InterPro" id="IPR045806">
    <property type="entry name" value="BAMBI_C"/>
</dbReference>
<gene>
    <name evidence="3" type="primary">BAMBI</name>
</gene>
<reference evidence="3" key="3">
    <citation type="submission" date="2025-09" db="UniProtKB">
        <authorList>
            <consortium name="Ensembl"/>
        </authorList>
    </citation>
    <scope>IDENTIFICATION</scope>
</reference>
<organism evidence="3 4">
    <name type="scientific">Coturnix japonica</name>
    <name type="common">Japanese quail</name>
    <name type="synonym">Coturnix coturnix japonica</name>
    <dbReference type="NCBI Taxonomy" id="93934"/>
    <lineage>
        <taxon>Eukaryota</taxon>
        <taxon>Metazoa</taxon>
        <taxon>Chordata</taxon>
        <taxon>Craniata</taxon>
        <taxon>Vertebrata</taxon>
        <taxon>Euteleostomi</taxon>
        <taxon>Archelosauria</taxon>
        <taxon>Archosauria</taxon>
        <taxon>Dinosauria</taxon>
        <taxon>Saurischia</taxon>
        <taxon>Theropoda</taxon>
        <taxon>Coelurosauria</taxon>
        <taxon>Aves</taxon>
        <taxon>Neognathae</taxon>
        <taxon>Galloanserae</taxon>
        <taxon>Galliformes</taxon>
        <taxon>Phasianidae</taxon>
        <taxon>Perdicinae</taxon>
        <taxon>Coturnix</taxon>
    </lineage>
</organism>
<sequence length="319" mass="35671">MVRCGGRAGPARRRRYLRSGRRRRRVSEQRPSGRAVSAQPPAAGDGVAPQRWPLDGRARGRAAPRCRLRRAARPCKWIAIPATSSSGCNWSCAPWPSCSPEVKSDATVMPHTVLRLATCANLSLAPASPDCLILRIHIPHLLMAAWTLLQAQLISAKLNRHKTTLAPPCPRWSAVMKICAITEDYMMFCLLPRVRLQDKGADINMTARILSPRSENKRLQDQRQQMLSRLHYSFHGHHSKKGQVAKLDLECMVPVTGHENCCMTCDKMRHSDLSNDKILSLVHWGMYSGHGKLEFVRSDELNFPLQVCSSTSYGPITIP</sequence>
<dbReference type="Ensembl" id="ENSCJPT00005006341.1">
    <property type="protein sequence ID" value="ENSCJPP00005003615.1"/>
    <property type="gene ID" value="ENSCJPG00005003754.1"/>
</dbReference>
<evidence type="ECO:0000259" key="2">
    <source>
        <dbReference type="Pfam" id="PF19337"/>
    </source>
</evidence>
<feature type="domain" description="BMP and activin membrane-bound inhibitor C-terminal" evidence="2">
    <location>
        <begin position="208"/>
        <end position="296"/>
    </location>
</feature>
<dbReference type="Proteomes" id="UP000694412">
    <property type="component" value="Chromosome 2"/>
</dbReference>
<evidence type="ECO:0000313" key="3">
    <source>
        <dbReference type="Ensembl" id="ENSCJPP00005003615.1"/>
    </source>
</evidence>
<protein>
    <submittedName>
        <fullName evidence="3">BMP and activin membrane bound inhibitor</fullName>
    </submittedName>
</protein>
<keyword evidence="4" id="KW-1185">Reference proteome</keyword>
<dbReference type="AlphaFoldDB" id="A0A8C2SUV7"/>
<proteinExistence type="predicted"/>
<name>A0A8C2SUV7_COTJA</name>
<dbReference type="Pfam" id="PF19337">
    <property type="entry name" value="BAMBI_C"/>
    <property type="match status" value="1"/>
</dbReference>
<feature type="compositionally biased region" description="Basic residues" evidence="1">
    <location>
        <begin position="10"/>
        <end position="25"/>
    </location>
</feature>
<reference evidence="3" key="2">
    <citation type="submission" date="2025-08" db="UniProtKB">
        <authorList>
            <consortium name="Ensembl"/>
        </authorList>
    </citation>
    <scope>IDENTIFICATION</scope>
</reference>
<dbReference type="GeneTree" id="ENSGT00940000154101"/>
<feature type="region of interest" description="Disordered" evidence="1">
    <location>
        <begin position="1"/>
        <end position="55"/>
    </location>
</feature>
<accession>A0A8C2SUV7</accession>
<evidence type="ECO:0000256" key="1">
    <source>
        <dbReference type="SAM" id="MobiDB-lite"/>
    </source>
</evidence>
<evidence type="ECO:0000313" key="4">
    <source>
        <dbReference type="Proteomes" id="UP000694412"/>
    </source>
</evidence>
<reference evidence="3" key="1">
    <citation type="submission" date="2015-11" db="EMBL/GenBank/DDBJ databases">
        <authorList>
            <consortium name="International Coturnix japonica Genome Analysis Consortium"/>
            <person name="Warren W."/>
            <person name="Burt D.W."/>
            <person name="Antin P.B."/>
            <person name="Lanford R."/>
            <person name="Gros J."/>
            <person name="Wilson R.K."/>
        </authorList>
    </citation>
    <scope>NUCLEOTIDE SEQUENCE [LARGE SCALE GENOMIC DNA]</scope>
</reference>